<dbReference type="Gene3D" id="3.40.50.2300">
    <property type="match status" value="2"/>
</dbReference>
<keyword evidence="2" id="KW-0812">Transmembrane</keyword>
<dbReference type="PRINTS" id="PR00248">
    <property type="entry name" value="GPCRMGR"/>
</dbReference>
<evidence type="ECO:0000313" key="10">
    <source>
        <dbReference type="Proteomes" id="UP001152795"/>
    </source>
</evidence>
<evidence type="ECO:0000256" key="8">
    <source>
        <dbReference type="ARBA" id="ARBA00023224"/>
    </source>
</evidence>
<evidence type="ECO:0000256" key="7">
    <source>
        <dbReference type="ARBA" id="ARBA00023180"/>
    </source>
</evidence>
<dbReference type="PANTHER" id="PTHR10519">
    <property type="entry name" value="GABA-B RECEPTOR"/>
    <property type="match status" value="1"/>
</dbReference>
<dbReference type="InterPro" id="IPR000337">
    <property type="entry name" value="GPCR_3"/>
</dbReference>
<dbReference type="CDD" id="cd06366">
    <property type="entry name" value="PBP1_GABAb_receptor"/>
    <property type="match status" value="1"/>
</dbReference>
<gene>
    <name evidence="9" type="ORF">PACLA_8A068440</name>
</gene>
<organism evidence="9 10">
    <name type="scientific">Paramuricea clavata</name>
    <name type="common">Red gorgonian</name>
    <name type="synonym">Violescent sea-whip</name>
    <dbReference type="NCBI Taxonomy" id="317549"/>
    <lineage>
        <taxon>Eukaryota</taxon>
        <taxon>Metazoa</taxon>
        <taxon>Cnidaria</taxon>
        <taxon>Anthozoa</taxon>
        <taxon>Octocorallia</taxon>
        <taxon>Malacalcyonacea</taxon>
        <taxon>Plexauridae</taxon>
        <taxon>Paramuricea</taxon>
    </lineage>
</organism>
<protein>
    <submittedName>
        <fullName evidence="9">Gamma-aminobutyric acid type B receptor subunit 2-like isoform X1</fullName>
    </submittedName>
</protein>
<dbReference type="PROSITE" id="PS50259">
    <property type="entry name" value="G_PROTEIN_RECEP_F3_4"/>
    <property type="match status" value="1"/>
</dbReference>
<dbReference type="InterPro" id="IPR002455">
    <property type="entry name" value="GPCR3_GABA-B"/>
</dbReference>
<evidence type="ECO:0000256" key="3">
    <source>
        <dbReference type="ARBA" id="ARBA00022989"/>
    </source>
</evidence>
<comment type="subcellular location">
    <subcellularLocation>
        <location evidence="1">Membrane</location>
        <topology evidence="1">Multi-pass membrane protein</topology>
    </subcellularLocation>
</comment>
<dbReference type="GO" id="GO:0038039">
    <property type="term" value="C:G protein-coupled receptor heterodimeric complex"/>
    <property type="evidence" value="ECO:0007669"/>
    <property type="project" value="TreeGrafter"/>
</dbReference>
<dbReference type="AlphaFoldDB" id="A0A6S7G1T6"/>
<reference evidence="9" key="1">
    <citation type="submission" date="2020-04" db="EMBL/GenBank/DDBJ databases">
        <authorList>
            <person name="Alioto T."/>
            <person name="Alioto T."/>
            <person name="Gomez Garrido J."/>
        </authorList>
    </citation>
    <scope>NUCLEOTIDE SEQUENCE</scope>
    <source>
        <strain evidence="9">A484AB</strain>
    </source>
</reference>
<dbReference type="EMBL" id="CACRXK020000704">
    <property type="protein sequence ID" value="CAB3984173.1"/>
    <property type="molecule type" value="Genomic_DNA"/>
</dbReference>
<evidence type="ECO:0000256" key="1">
    <source>
        <dbReference type="ARBA" id="ARBA00004141"/>
    </source>
</evidence>
<dbReference type="Pfam" id="PF01094">
    <property type="entry name" value="ANF_receptor"/>
    <property type="match status" value="1"/>
</dbReference>
<dbReference type="InterPro" id="IPR028082">
    <property type="entry name" value="Peripla_BP_I"/>
</dbReference>
<dbReference type="Pfam" id="PF00003">
    <property type="entry name" value="7tm_3"/>
    <property type="match status" value="1"/>
</dbReference>
<keyword evidence="7" id="KW-0325">Glycoprotein</keyword>
<dbReference type="Gene3D" id="1.20.1090.10">
    <property type="entry name" value="Dehydroquinate synthase-like - alpha domain"/>
    <property type="match status" value="1"/>
</dbReference>
<dbReference type="SUPFAM" id="SSF53822">
    <property type="entry name" value="Periplasmic binding protein-like I"/>
    <property type="match status" value="1"/>
</dbReference>
<keyword evidence="10" id="KW-1185">Reference proteome</keyword>
<name>A0A6S7G1T6_PARCT</name>
<evidence type="ECO:0000256" key="5">
    <source>
        <dbReference type="ARBA" id="ARBA00023136"/>
    </source>
</evidence>
<dbReference type="OrthoDB" id="2150267at2759"/>
<comment type="caution">
    <text evidence="9">The sequence shown here is derived from an EMBL/GenBank/DDBJ whole genome shotgun (WGS) entry which is preliminary data.</text>
</comment>
<dbReference type="Proteomes" id="UP001152795">
    <property type="component" value="Unassembled WGS sequence"/>
</dbReference>
<keyword evidence="6 9" id="KW-0675">Receptor</keyword>
<dbReference type="GO" id="GO:0004965">
    <property type="term" value="F:G protein-coupled GABA receptor activity"/>
    <property type="evidence" value="ECO:0007669"/>
    <property type="project" value="InterPro"/>
</dbReference>
<dbReference type="InterPro" id="IPR017978">
    <property type="entry name" value="GPCR_3_C"/>
</dbReference>
<keyword evidence="4" id="KW-0297">G-protein coupled receptor</keyword>
<evidence type="ECO:0000256" key="4">
    <source>
        <dbReference type="ARBA" id="ARBA00023040"/>
    </source>
</evidence>
<evidence type="ECO:0000256" key="2">
    <source>
        <dbReference type="ARBA" id="ARBA00022692"/>
    </source>
</evidence>
<keyword evidence="5" id="KW-0472">Membrane</keyword>
<evidence type="ECO:0000313" key="9">
    <source>
        <dbReference type="EMBL" id="CAB3984173.1"/>
    </source>
</evidence>
<dbReference type="PRINTS" id="PR01177">
    <property type="entry name" value="GABAB1RECPTR"/>
</dbReference>
<evidence type="ECO:0000256" key="6">
    <source>
        <dbReference type="ARBA" id="ARBA00023170"/>
    </source>
</evidence>
<sequence length="711" mass="80423">MAKMERFKCRAPHLAFFVLLLASLARCSSSTKKNVTIPVLAPLYNLDVDRFAYGLAAKYAMDLINNRTDILKDYHLVPRIYDTVASVTKTFYIIHDILKRRECLNESLPPAIIGPSYSTTTIAAANAVNLFYILQYTYGATSPVLDIYNSFQHLVRMYPGTSPFSNAHAALLKKFGWTRVGIVYDHHEHDGIFNKITDNLIDKLRGNNITVVGIESVDGGNNRLSNGNEEIKGRLERLKAADIKIFFAQFTFVRAYRVFCQAYKLGMFGQNYVWIVHPQVETVDKWLTAPGGRFGVASGCSEEDYRLISERMLLFKHQNFRKDGKRSISGLSIEKYRAYMDKHRAKTSRSFLTRHVHSYMFDTVWDMALTLNKSLPILKAMNSSLDKMPFRNKDLADELVKVAFATKFEGITGTVEVEKEQGRIGTLNLYQIRNKTNILVGSYHGTTGTLVLDVKNPDLWIDGRVPNDRSRHRTVLLNIPLAIYLPICTVAGLGVILAIGVLIFNTYHRNEGYIRKSAPLFNNIIILGVMMCLSTVVFFGYPVELGETNKFLLMCKLRTWILCLGFSLSFGSMFVKTWRVYKIFTNRKLKYSIDRLSNSSLIGMVIVIVVVDIFILLLWKFINPMERKMTGADVTGVRKDDAGRLLSDFLTKFMYDLGIDDGLVAVGYSNDDVSDLVRGTVPQHRVTKLAPAGAPGEEELAKLFEASMKIY</sequence>
<dbReference type="InterPro" id="IPR001828">
    <property type="entry name" value="ANF_lig-bd_rcpt"/>
</dbReference>
<proteinExistence type="predicted"/>
<dbReference type="PANTHER" id="PTHR10519:SF20">
    <property type="entry name" value="G-PROTEIN COUPLED RECEPTOR 156-RELATED"/>
    <property type="match status" value="1"/>
</dbReference>
<keyword evidence="3" id="KW-1133">Transmembrane helix</keyword>
<keyword evidence="8" id="KW-0807">Transducer</keyword>
<dbReference type="GO" id="GO:0007214">
    <property type="term" value="P:gamma-aminobutyric acid signaling pathway"/>
    <property type="evidence" value="ECO:0007669"/>
    <property type="project" value="TreeGrafter"/>
</dbReference>
<dbReference type="PRINTS" id="PR01176">
    <property type="entry name" value="GABABRECEPTR"/>
</dbReference>
<accession>A0A6S7G1T6</accession>